<comment type="caution">
    <text evidence="1">The sequence shown here is derived from an EMBL/GenBank/DDBJ whole genome shotgun (WGS) entry which is preliminary data.</text>
</comment>
<protein>
    <submittedName>
        <fullName evidence="1">Transcriptional regulator, UvrC family</fullName>
    </submittedName>
</protein>
<gene>
    <name evidence="1" type="ORF">D358_00210</name>
</gene>
<evidence type="ECO:0000313" key="2">
    <source>
        <dbReference type="Proteomes" id="UP000015750"/>
    </source>
</evidence>
<accession>A0ABC9TPB5</accession>
<evidence type="ECO:0000313" key="1">
    <source>
        <dbReference type="EMBL" id="EPI11797.1"/>
    </source>
</evidence>
<reference evidence="1 2" key="1">
    <citation type="submission" date="2013-06" db="EMBL/GenBank/DDBJ databases">
        <authorList>
            <person name="Weinstock G."/>
            <person name="Sodergren E."/>
            <person name="Lobos E.A."/>
            <person name="Fulton L."/>
            <person name="Fulton R."/>
            <person name="Courtney L."/>
            <person name="Fronick C."/>
            <person name="O'Laughlin M."/>
            <person name="Godfrey J."/>
            <person name="Wilson R.M."/>
            <person name="Miner T."/>
            <person name="Farmer C."/>
            <person name="Delehaunty K."/>
            <person name="Cordes M."/>
            <person name="Minx P."/>
            <person name="Tomlinson C."/>
            <person name="Chen J."/>
            <person name="Wollam A."/>
            <person name="Pepin K.H."/>
            <person name="Bhonagiri V."/>
            <person name="Zhang X."/>
            <person name="Warren W."/>
            <person name="Mitreva M."/>
            <person name="Mardis E.R."/>
            <person name="Wilson R.K."/>
        </authorList>
    </citation>
    <scope>NUCLEOTIDE SEQUENCE [LARGE SCALE GENOMIC DNA]</scope>
    <source>
        <strain evidence="1 2">RP2S-4</strain>
    </source>
</reference>
<dbReference type="AlphaFoldDB" id="A0ABC9TPB5"/>
<proteinExistence type="predicted"/>
<sequence>MKVFDYFGTVIPPKENTRRVAYVECSCGYLASCLSDESSLYKCSRCKKIYEVTANREVKYQDK</sequence>
<organism evidence="1 2">
    <name type="scientific">Enterococcus faecalis RP2S-4</name>
    <dbReference type="NCBI Taxonomy" id="1244145"/>
    <lineage>
        <taxon>Bacteria</taxon>
        <taxon>Bacillati</taxon>
        <taxon>Bacillota</taxon>
        <taxon>Bacilli</taxon>
        <taxon>Lactobacillales</taxon>
        <taxon>Enterococcaceae</taxon>
        <taxon>Enterococcus</taxon>
    </lineage>
</organism>
<dbReference type="RefSeq" id="WP_016626917.1">
    <property type="nucleotide sequence ID" value="NZ_KE351878.1"/>
</dbReference>
<name>A0ABC9TPB5_ENTFL</name>
<dbReference type="Proteomes" id="UP000015750">
    <property type="component" value="Unassembled WGS sequence"/>
</dbReference>
<dbReference type="EMBL" id="ATIR01000007">
    <property type="protein sequence ID" value="EPI11797.1"/>
    <property type="molecule type" value="Genomic_DNA"/>
</dbReference>